<gene>
    <name evidence="3" type="ORF">STRTUCAR8_05207</name>
</gene>
<dbReference type="GeneID" id="97399717"/>
<sequence>MTQQLRAVLRRSAAAVAVVGLLGWATAACATGPTARAEVCEEYDTLGGRLGIGAVFGNPVFSAAGDLADVADRYEGPEDLSSDAERLDSISDADETSTEELSEATESVAALCGHPLGIGTTDLSTSP</sequence>
<dbReference type="STRING" id="85558.T45_00963"/>
<keyword evidence="3" id="KW-0449">Lipoprotein</keyword>
<feature type="region of interest" description="Disordered" evidence="1">
    <location>
        <begin position="76"/>
        <end position="106"/>
    </location>
</feature>
<organism evidence="3 4">
    <name type="scientific">Streptomyces turgidiscabies (strain Car8)</name>
    <dbReference type="NCBI Taxonomy" id="698760"/>
    <lineage>
        <taxon>Bacteria</taxon>
        <taxon>Bacillati</taxon>
        <taxon>Actinomycetota</taxon>
        <taxon>Actinomycetes</taxon>
        <taxon>Kitasatosporales</taxon>
        <taxon>Streptomycetaceae</taxon>
        <taxon>Streptomyces</taxon>
    </lineage>
</organism>
<feature type="chain" id="PRO_5003973016" evidence="2">
    <location>
        <begin position="31"/>
        <end position="127"/>
    </location>
</feature>
<reference evidence="3 4" key="1">
    <citation type="journal article" date="2011" name="Plasmid">
        <title>Streptomyces turgidiscabies Car8 contains a modular pathogenicity island that shares virulence genes with other actinobacterial plant pathogens.</title>
        <authorList>
            <person name="Huguet-Tapia J.C."/>
            <person name="Badger J.H."/>
            <person name="Loria R."/>
            <person name="Pettis G.S."/>
        </authorList>
    </citation>
    <scope>NUCLEOTIDE SEQUENCE [LARGE SCALE GENOMIC DNA]</scope>
    <source>
        <strain evidence="3 4">Car8</strain>
    </source>
</reference>
<feature type="signal peptide" evidence="2">
    <location>
        <begin position="1"/>
        <end position="30"/>
    </location>
</feature>
<dbReference type="PROSITE" id="PS51257">
    <property type="entry name" value="PROKAR_LIPOPROTEIN"/>
    <property type="match status" value="1"/>
</dbReference>
<accession>L7EWB5</accession>
<protein>
    <submittedName>
        <fullName evidence="3">Putative lipoprotein</fullName>
    </submittedName>
</protein>
<evidence type="ECO:0000313" key="3">
    <source>
        <dbReference type="EMBL" id="ELP62675.1"/>
    </source>
</evidence>
<name>L7EWB5_STRT8</name>
<dbReference type="AlphaFoldDB" id="L7EWB5"/>
<dbReference type="Proteomes" id="UP000010931">
    <property type="component" value="Unassembled WGS sequence"/>
</dbReference>
<dbReference type="PATRIC" id="fig|698760.3.peg.8391"/>
<keyword evidence="4" id="KW-1185">Reference proteome</keyword>
<proteinExistence type="predicted"/>
<evidence type="ECO:0000256" key="2">
    <source>
        <dbReference type="SAM" id="SignalP"/>
    </source>
</evidence>
<dbReference type="EMBL" id="AEJB01000590">
    <property type="protein sequence ID" value="ELP62675.1"/>
    <property type="molecule type" value="Genomic_DNA"/>
</dbReference>
<dbReference type="InterPro" id="IPR006311">
    <property type="entry name" value="TAT_signal"/>
</dbReference>
<comment type="caution">
    <text evidence="3">The sequence shown here is derived from an EMBL/GenBank/DDBJ whole genome shotgun (WGS) entry which is preliminary data.</text>
</comment>
<dbReference type="PROSITE" id="PS51318">
    <property type="entry name" value="TAT"/>
    <property type="match status" value="1"/>
</dbReference>
<feature type="compositionally biased region" description="Acidic residues" evidence="1">
    <location>
        <begin position="91"/>
        <end position="103"/>
    </location>
</feature>
<dbReference type="RefSeq" id="WP_006382414.1">
    <property type="nucleotide sequence ID" value="NZ_AEJB01000590.1"/>
</dbReference>
<evidence type="ECO:0000256" key="1">
    <source>
        <dbReference type="SAM" id="MobiDB-lite"/>
    </source>
</evidence>
<keyword evidence="2" id="KW-0732">Signal</keyword>
<evidence type="ECO:0000313" key="4">
    <source>
        <dbReference type="Proteomes" id="UP000010931"/>
    </source>
</evidence>